<comment type="caution">
    <text evidence="3">The sequence shown here is derived from an EMBL/GenBank/DDBJ whole genome shotgun (WGS) entry which is preliminary data.</text>
</comment>
<accession>A0ABU5W0W7</accession>
<evidence type="ECO:0000259" key="2">
    <source>
        <dbReference type="Pfam" id="PF03417"/>
    </source>
</evidence>
<dbReference type="Proteomes" id="UP001302274">
    <property type="component" value="Unassembled WGS sequence"/>
</dbReference>
<dbReference type="InterPro" id="IPR005079">
    <property type="entry name" value="Peptidase_C45_hydrolase"/>
</dbReference>
<gene>
    <name evidence="3" type="ORF">SHI21_18755</name>
</gene>
<proteinExistence type="predicted"/>
<keyword evidence="4" id="KW-1185">Reference proteome</keyword>
<evidence type="ECO:0000313" key="3">
    <source>
        <dbReference type="EMBL" id="MEA9358283.1"/>
    </source>
</evidence>
<dbReference type="Gene3D" id="3.60.60.10">
    <property type="entry name" value="Penicillin V Acylase, Chain A"/>
    <property type="match status" value="1"/>
</dbReference>
<dbReference type="NCBIfam" id="NF040521">
    <property type="entry name" value="C45_proenzyme"/>
    <property type="match status" value="1"/>
</dbReference>
<name>A0ABU5W0W7_9BACT</name>
<organism evidence="3 4">
    <name type="scientific">Bacteriovorax antarcticus</name>
    <dbReference type="NCBI Taxonomy" id="3088717"/>
    <lineage>
        <taxon>Bacteria</taxon>
        <taxon>Pseudomonadati</taxon>
        <taxon>Bdellovibrionota</taxon>
        <taxon>Bacteriovoracia</taxon>
        <taxon>Bacteriovoracales</taxon>
        <taxon>Bacteriovoracaceae</taxon>
        <taxon>Bacteriovorax</taxon>
    </lineage>
</organism>
<feature type="chain" id="PRO_5047259557" evidence="1">
    <location>
        <begin position="23"/>
        <end position="673"/>
    </location>
</feature>
<evidence type="ECO:0000256" key="1">
    <source>
        <dbReference type="SAM" id="SignalP"/>
    </source>
</evidence>
<reference evidence="3 4" key="1">
    <citation type="submission" date="2023-11" db="EMBL/GenBank/DDBJ databases">
        <title>A Novel Polar Bacteriovorax (B. antarcticus) Isolated from the Biocrust in Antarctica.</title>
        <authorList>
            <person name="Mun W."/>
            <person name="Choi S.Y."/>
            <person name="Mitchell R.J."/>
        </authorList>
    </citation>
    <scope>NUCLEOTIDE SEQUENCE [LARGE SCALE GENOMIC DNA]</scope>
    <source>
        <strain evidence="3 4">PP10</strain>
    </source>
</reference>
<protein>
    <submittedName>
        <fullName evidence="3">C45 family peptidase</fullName>
    </submittedName>
</protein>
<dbReference type="EMBL" id="JAYGJQ010000003">
    <property type="protein sequence ID" value="MEA9358283.1"/>
    <property type="molecule type" value="Genomic_DNA"/>
</dbReference>
<sequence length="673" mass="75237">MKGLVFTIFMSLFFITVTHARADECREVNSENGQTHSVCTIEGKDFHFLDIHGSMNDLAYYHGKFLSSYMKKGVLQAVLDRRDESLAAMSKSDRAQFQTVYSCIMGRYERSVGKGLISEFESLAQGTRDGGTYVSDKDVIEASLMIELSGYVDSLMLEMEQNKTKATMELFSRCGLKLTANAAKGALEKLSRPLRNMKMGCTGFAASNEFTQTGADIHGRNFDTGFVGVFEKYPVILRHTPTTGVPYMGMSTVGLHYSGGISGMNAAGMSISTHELRTTNYRTLYPLKLDLKPFNGKLFKRELALTGPYLANKILKEAKNIDEAVVLVKRTGNFGAWSFLITDAKTGEAASIEISGDIVRVAKRAKGSMAQTNHFLSPDTKADNFEHSINKSLESRARLALVEESLKNSKGNIDINWGVELLSGHRDYYQGLRSFGRTVSKAYTSMTHVMDVTNKEFWFSIGNTYPTNLSNFAGIKIDFKAKKDFFQLINKVEGQKDLKASMPNFISSLHEYTMAYFSYNSAKGETAIGLKETLGHLETAKSMSMLDDVQDFPTSIMISRVAIKLYADTGDVEFLNRADQELTTIYTGDFASLHTAERSQVMQDIGIVYFFKGQRELSQKYFKEALRLLVPLQKQFPDHFYLQKLVSTINNYENNGLTVADVKLNHLDFATVE</sequence>
<feature type="domain" description="Peptidase C45 hydrolase" evidence="2">
    <location>
        <begin position="256"/>
        <end position="463"/>
    </location>
</feature>
<dbReference type="InterPro" id="IPR047794">
    <property type="entry name" value="C45_proenzyme-like"/>
</dbReference>
<keyword evidence="1" id="KW-0732">Signal</keyword>
<dbReference type="Pfam" id="PF03417">
    <property type="entry name" value="AAT"/>
    <property type="match status" value="1"/>
</dbReference>
<feature type="signal peptide" evidence="1">
    <location>
        <begin position="1"/>
        <end position="22"/>
    </location>
</feature>
<evidence type="ECO:0000313" key="4">
    <source>
        <dbReference type="Proteomes" id="UP001302274"/>
    </source>
</evidence>
<dbReference type="RefSeq" id="WP_323578616.1">
    <property type="nucleotide sequence ID" value="NZ_JAYGJQ010000003.1"/>
</dbReference>